<protein>
    <submittedName>
        <fullName evidence="3">Uncharacterized protein</fullName>
    </submittedName>
</protein>
<evidence type="ECO:0000313" key="3">
    <source>
        <dbReference type="EMBL" id="KAF0900588.1"/>
    </source>
</evidence>
<evidence type="ECO:0000313" key="4">
    <source>
        <dbReference type="Proteomes" id="UP000479710"/>
    </source>
</evidence>
<evidence type="ECO:0000256" key="1">
    <source>
        <dbReference type="SAM" id="MobiDB-lite"/>
    </source>
</evidence>
<keyword evidence="2" id="KW-0472">Membrane</keyword>
<proteinExistence type="predicted"/>
<keyword evidence="2" id="KW-0812">Transmembrane</keyword>
<gene>
    <name evidence="3" type="ORF">E2562_033110</name>
</gene>
<reference evidence="3 4" key="1">
    <citation type="submission" date="2019-11" db="EMBL/GenBank/DDBJ databases">
        <title>Whole genome sequence of Oryza granulata.</title>
        <authorList>
            <person name="Li W."/>
        </authorList>
    </citation>
    <scope>NUCLEOTIDE SEQUENCE [LARGE SCALE GENOMIC DNA]</scope>
    <source>
        <strain evidence="4">cv. Menghai</strain>
        <tissue evidence="3">Leaf</tissue>
    </source>
</reference>
<comment type="caution">
    <text evidence="3">The sequence shown here is derived from an EMBL/GenBank/DDBJ whole genome shotgun (WGS) entry which is preliminary data.</text>
</comment>
<keyword evidence="2" id="KW-1133">Transmembrane helix</keyword>
<accession>A0A6G1CJD8</accession>
<organism evidence="3 4">
    <name type="scientific">Oryza meyeriana var. granulata</name>
    <dbReference type="NCBI Taxonomy" id="110450"/>
    <lineage>
        <taxon>Eukaryota</taxon>
        <taxon>Viridiplantae</taxon>
        <taxon>Streptophyta</taxon>
        <taxon>Embryophyta</taxon>
        <taxon>Tracheophyta</taxon>
        <taxon>Spermatophyta</taxon>
        <taxon>Magnoliopsida</taxon>
        <taxon>Liliopsida</taxon>
        <taxon>Poales</taxon>
        <taxon>Poaceae</taxon>
        <taxon>BOP clade</taxon>
        <taxon>Oryzoideae</taxon>
        <taxon>Oryzeae</taxon>
        <taxon>Oryzinae</taxon>
        <taxon>Oryza</taxon>
        <taxon>Oryza meyeriana</taxon>
    </lineage>
</organism>
<keyword evidence="4" id="KW-1185">Reference proteome</keyword>
<dbReference type="Proteomes" id="UP000479710">
    <property type="component" value="Unassembled WGS sequence"/>
</dbReference>
<dbReference type="EMBL" id="SPHZ02000009">
    <property type="protein sequence ID" value="KAF0900588.1"/>
    <property type="molecule type" value="Genomic_DNA"/>
</dbReference>
<evidence type="ECO:0000256" key="2">
    <source>
        <dbReference type="SAM" id="Phobius"/>
    </source>
</evidence>
<feature type="transmembrane region" description="Helical" evidence="2">
    <location>
        <begin position="28"/>
        <end position="45"/>
    </location>
</feature>
<dbReference type="AlphaFoldDB" id="A0A6G1CJD8"/>
<feature type="region of interest" description="Disordered" evidence="1">
    <location>
        <begin position="72"/>
        <end position="101"/>
    </location>
</feature>
<name>A0A6G1CJD8_9ORYZ</name>
<sequence>MANTTSSAHSMGSAGFAMQANTLLRKNICFQVPSLFLPLFLLAVSRFGHKRNLKKNACITGVLNHELNKPKYQRLTGHPPPTAAPSNCPPRAAAMEHGGQS</sequence>